<dbReference type="SMART" id="SM00849">
    <property type="entry name" value="Lactamase_B"/>
    <property type="match status" value="1"/>
</dbReference>
<organism evidence="7 8">
    <name type="scientific">Undibacterium pigrum</name>
    <dbReference type="NCBI Taxonomy" id="401470"/>
    <lineage>
        <taxon>Bacteria</taxon>
        <taxon>Pseudomonadati</taxon>
        <taxon>Pseudomonadota</taxon>
        <taxon>Betaproteobacteria</taxon>
        <taxon>Burkholderiales</taxon>
        <taxon>Oxalobacteraceae</taxon>
        <taxon>Undibacterium</taxon>
    </lineage>
</organism>
<protein>
    <submittedName>
        <fullName evidence="7">Glyoxylase-like metal-dependent hydrolase (Beta-lactamase superfamily II)</fullName>
    </submittedName>
</protein>
<dbReference type="EMBL" id="QJKB01000017">
    <property type="protein sequence ID" value="PXX37269.1"/>
    <property type="molecule type" value="Genomic_DNA"/>
</dbReference>
<dbReference type="InterPro" id="IPR001279">
    <property type="entry name" value="Metallo-B-lactamas"/>
</dbReference>
<dbReference type="RefSeq" id="WP_110258046.1">
    <property type="nucleotide sequence ID" value="NZ_QJKB01000017.1"/>
</dbReference>
<evidence type="ECO:0000259" key="6">
    <source>
        <dbReference type="SMART" id="SM00849"/>
    </source>
</evidence>
<keyword evidence="2" id="KW-0479">Metal-binding</keyword>
<evidence type="ECO:0000313" key="8">
    <source>
        <dbReference type="Proteomes" id="UP000247792"/>
    </source>
</evidence>
<proteinExistence type="inferred from homology"/>
<evidence type="ECO:0000256" key="2">
    <source>
        <dbReference type="ARBA" id="ARBA00022723"/>
    </source>
</evidence>
<dbReference type="SUPFAM" id="SSF56281">
    <property type="entry name" value="Metallo-hydrolase/oxidoreductase"/>
    <property type="match status" value="1"/>
</dbReference>
<dbReference type="PANTHER" id="PTHR42978">
    <property type="entry name" value="QUORUM-QUENCHING LACTONASE YTNP-RELATED-RELATED"/>
    <property type="match status" value="1"/>
</dbReference>
<evidence type="ECO:0000256" key="4">
    <source>
        <dbReference type="ARBA" id="ARBA00022833"/>
    </source>
</evidence>
<dbReference type="CDD" id="cd07720">
    <property type="entry name" value="OPHC2-like_MBL-fold"/>
    <property type="match status" value="1"/>
</dbReference>
<reference evidence="7 8" key="1">
    <citation type="submission" date="2018-05" db="EMBL/GenBank/DDBJ databases">
        <title>Genomic Encyclopedia of Type Strains, Phase IV (KMG-IV): sequencing the most valuable type-strain genomes for metagenomic binning, comparative biology and taxonomic classification.</title>
        <authorList>
            <person name="Goeker M."/>
        </authorList>
    </citation>
    <scope>NUCLEOTIDE SEQUENCE [LARGE SCALE GENOMIC DNA]</scope>
    <source>
        <strain evidence="7 8">DSM 19792</strain>
    </source>
</reference>
<name>A0A318IP76_9BURK</name>
<dbReference type="GO" id="GO:0046872">
    <property type="term" value="F:metal ion binding"/>
    <property type="evidence" value="ECO:0007669"/>
    <property type="project" value="UniProtKB-KW"/>
</dbReference>
<comment type="caution">
    <text evidence="7">The sequence shown here is derived from an EMBL/GenBank/DDBJ whole genome shotgun (WGS) entry which is preliminary data.</text>
</comment>
<sequence>MIKNTLHKLAHAAIYLSIAGAFGMTSGAAYSAAPMVKTSAPAYYRTMLGAFEVTALSDGTVKLPVEKILMEPEQKTKDALAKSFLQAPLETSVNAYLINTGNKLILIDAGTSNLFGPSLGKLIANLKASGYEASQIDDIYLTHLHPDHVGGLMVNGAMAFNKATIHVHQAEADYWLSQKNMEQAPADAKSFFQGAMASLNPYKDANKLQTFSADGELLPGLTAHSTHGHTAGHTSYLVESQGEKMLVVGDLIHVASVQLDKPEVTVTFDSHAKAASAMRQKVFAQAAKDGVIIAASHIQFPGMGRLKKTGNSYQWVPVNFTLMP</sequence>
<dbReference type="PANTHER" id="PTHR42978:SF6">
    <property type="entry name" value="QUORUM-QUENCHING LACTONASE YTNP-RELATED"/>
    <property type="match status" value="1"/>
</dbReference>
<dbReference type="Proteomes" id="UP000247792">
    <property type="component" value="Unassembled WGS sequence"/>
</dbReference>
<keyword evidence="3 7" id="KW-0378">Hydrolase</keyword>
<accession>A0A318IP76</accession>
<dbReference type="Pfam" id="PF00753">
    <property type="entry name" value="Lactamase_B"/>
    <property type="match status" value="1"/>
</dbReference>
<dbReference type="AlphaFoldDB" id="A0A318IP76"/>
<keyword evidence="5" id="KW-0732">Signal</keyword>
<evidence type="ECO:0000256" key="5">
    <source>
        <dbReference type="SAM" id="SignalP"/>
    </source>
</evidence>
<dbReference type="Gene3D" id="3.60.15.10">
    <property type="entry name" value="Ribonuclease Z/Hydroxyacylglutathione hydrolase-like"/>
    <property type="match status" value="1"/>
</dbReference>
<feature type="signal peptide" evidence="5">
    <location>
        <begin position="1"/>
        <end position="31"/>
    </location>
</feature>
<comment type="similarity">
    <text evidence="1">Belongs to the metallo-beta-lactamase superfamily.</text>
</comment>
<gene>
    <name evidence="7" type="ORF">DFR42_11732</name>
</gene>
<evidence type="ECO:0000256" key="3">
    <source>
        <dbReference type="ARBA" id="ARBA00022801"/>
    </source>
</evidence>
<evidence type="ECO:0000256" key="1">
    <source>
        <dbReference type="ARBA" id="ARBA00007749"/>
    </source>
</evidence>
<keyword evidence="8" id="KW-1185">Reference proteome</keyword>
<feature type="chain" id="PRO_5016434075" evidence="5">
    <location>
        <begin position="32"/>
        <end position="324"/>
    </location>
</feature>
<dbReference type="OrthoDB" id="5443440at2"/>
<dbReference type="InterPro" id="IPR051013">
    <property type="entry name" value="MBL_superfamily_lactonases"/>
</dbReference>
<feature type="domain" description="Metallo-beta-lactamase" evidence="6">
    <location>
        <begin position="92"/>
        <end position="297"/>
    </location>
</feature>
<dbReference type="GO" id="GO:0016787">
    <property type="term" value="F:hydrolase activity"/>
    <property type="evidence" value="ECO:0007669"/>
    <property type="project" value="UniProtKB-KW"/>
</dbReference>
<dbReference type="InterPro" id="IPR036866">
    <property type="entry name" value="RibonucZ/Hydroxyglut_hydro"/>
</dbReference>
<keyword evidence="4" id="KW-0862">Zinc</keyword>
<evidence type="ECO:0000313" key="7">
    <source>
        <dbReference type="EMBL" id="PXX37269.1"/>
    </source>
</evidence>